<dbReference type="InParanoid" id="A0A1D2VQK5"/>
<gene>
    <name evidence="2" type="ORF">ASCRUDRAFT_31026</name>
</gene>
<name>A0A1D2VQK5_9ASCO</name>
<sequence length="160" mass="18697">MGGSPVQSSSHNLHNRLKKIVKYEKKSVKNQIEFINELNSWSAIIPNETSKKLLIEFSKCLDIQRELNEELIQKQENLRLQFINVQKREQKSNNLKLKRNRSLSKLRAEESKVGQSQKISLQKEALEELECSMEIVDDQYIRSINTGLKSSFIEYILSFK</sequence>
<evidence type="ECO:0000256" key="1">
    <source>
        <dbReference type="SAM" id="Coils"/>
    </source>
</evidence>
<dbReference type="RefSeq" id="XP_020050175.1">
    <property type="nucleotide sequence ID" value="XM_020190237.1"/>
</dbReference>
<dbReference type="OrthoDB" id="4096569at2759"/>
<dbReference type="AlphaFoldDB" id="A0A1D2VQK5"/>
<dbReference type="Proteomes" id="UP000095038">
    <property type="component" value="Unassembled WGS sequence"/>
</dbReference>
<reference evidence="3" key="1">
    <citation type="submission" date="2016-05" db="EMBL/GenBank/DDBJ databases">
        <title>Comparative genomics of biotechnologically important yeasts.</title>
        <authorList>
            <consortium name="DOE Joint Genome Institute"/>
            <person name="Riley R."/>
            <person name="Haridas S."/>
            <person name="Wolfe K.H."/>
            <person name="Lopes M.R."/>
            <person name="Hittinger C.T."/>
            <person name="Goker M."/>
            <person name="Salamov A."/>
            <person name="Wisecaver J."/>
            <person name="Long T.M."/>
            <person name="Aerts A.L."/>
            <person name="Barry K."/>
            <person name="Choi C."/>
            <person name="Clum A."/>
            <person name="Coughlan A.Y."/>
            <person name="Deshpande S."/>
            <person name="Douglass A.P."/>
            <person name="Hanson S.J."/>
            <person name="Klenk H.-P."/>
            <person name="Labutti K."/>
            <person name="Lapidus A."/>
            <person name="Lindquist E."/>
            <person name="Lipzen A."/>
            <person name="Meier-Kolthoff J.P."/>
            <person name="Ohm R.A."/>
            <person name="Otillar R.P."/>
            <person name="Pangilinan J."/>
            <person name="Peng Y."/>
            <person name="Rokas A."/>
            <person name="Rosa C.A."/>
            <person name="Scheuner C."/>
            <person name="Sibirny A.A."/>
            <person name="Slot J.C."/>
            <person name="Stielow J.B."/>
            <person name="Sun H."/>
            <person name="Kurtzman C.P."/>
            <person name="Blackwell M."/>
            <person name="Grigoriev I.V."/>
            <person name="Jeffries T.W."/>
        </authorList>
    </citation>
    <scope>NUCLEOTIDE SEQUENCE [LARGE SCALE GENOMIC DNA]</scope>
    <source>
        <strain evidence="3">DSM 1968</strain>
    </source>
</reference>
<feature type="coiled-coil region" evidence="1">
    <location>
        <begin position="61"/>
        <end position="88"/>
    </location>
</feature>
<dbReference type="EMBL" id="KV454475">
    <property type="protein sequence ID" value="ODV63868.1"/>
    <property type="molecule type" value="Genomic_DNA"/>
</dbReference>
<evidence type="ECO:0000313" key="3">
    <source>
        <dbReference type="Proteomes" id="UP000095038"/>
    </source>
</evidence>
<accession>A0A1D2VQK5</accession>
<dbReference type="GeneID" id="30963873"/>
<keyword evidence="3" id="KW-1185">Reference proteome</keyword>
<protein>
    <submittedName>
        <fullName evidence="2">Uncharacterized protein</fullName>
    </submittedName>
</protein>
<evidence type="ECO:0000313" key="2">
    <source>
        <dbReference type="EMBL" id="ODV63868.1"/>
    </source>
</evidence>
<organism evidence="2 3">
    <name type="scientific">Ascoidea rubescens DSM 1968</name>
    <dbReference type="NCBI Taxonomy" id="1344418"/>
    <lineage>
        <taxon>Eukaryota</taxon>
        <taxon>Fungi</taxon>
        <taxon>Dikarya</taxon>
        <taxon>Ascomycota</taxon>
        <taxon>Saccharomycotina</taxon>
        <taxon>Saccharomycetes</taxon>
        <taxon>Ascoideaceae</taxon>
        <taxon>Ascoidea</taxon>
    </lineage>
</organism>
<keyword evidence="1" id="KW-0175">Coiled coil</keyword>
<feature type="non-terminal residue" evidence="2">
    <location>
        <position position="160"/>
    </location>
</feature>
<proteinExistence type="predicted"/>